<evidence type="ECO:0000256" key="3">
    <source>
        <dbReference type="ARBA" id="ARBA00035643"/>
    </source>
</evidence>
<evidence type="ECO:0000313" key="5">
    <source>
        <dbReference type="Proteomes" id="UP000199473"/>
    </source>
</evidence>
<dbReference type="RefSeq" id="WP_092960913.1">
    <property type="nucleotide sequence ID" value="NZ_FOSQ01000006.1"/>
</dbReference>
<keyword evidence="5" id="KW-1185">Reference proteome</keyword>
<protein>
    <submittedName>
        <fullName evidence="4">Gas vesicle synthesis protein GvpL/GvpF</fullName>
    </submittedName>
</protein>
<dbReference type="OrthoDB" id="146444at2"/>
<reference evidence="4 5" key="1">
    <citation type="submission" date="2016-10" db="EMBL/GenBank/DDBJ databases">
        <authorList>
            <person name="de Groot N.N."/>
        </authorList>
    </citation>
    <scope>NUCLEOTIDE SEQUENCE [LARGE SCALE GENOMIC DNA]</scope>
    <source>
        <strain evidence="4 5">DSM 19981</strain>
    </source>
</reference>
<dbReference type="PANTHER" id="PTHR36852">
    <property type="entry name" value="PROTEIN GVPL 2"/>
    <property type="match status" value="1"/>
</dbReference>
<dbReference type="GO" id="GO:0031412">
    <property type="term" value="P:gas vesicle organization"/>
    <property type="evidence" value="ECO:0007669"/>
    <property type="project" value="InterPro"/>
</dbReference>
<evidence type="ECO:0000313" key="4">
    <source>
        <dbReference type="EMBL" id="SFK71101.1"/>
    </source>
</evidence>
<gene>
    <name evidence="4" type="ORF">SAMN02745775_10650</name>
</gene>
<accession>A0A1I4BT93</accession>
<dbReference type="GO" id="GO:0031411">
    <property type="term" value="C:gas vesicle"/>
    <property type="evidence" value="ECO:0007669"/>
    <property type="project" value="UniProtKB-SubCell"/>
</dbReference>
<keyword evidence="1" id="KW-0304">Gas vesicle</keyword>
<name>A0A1I4BT93_9PROT</name>
<dbReference type="STRING" id="1123062.SAMN02745775_10650"/>
<comment type="similarity">
    <text evidence="3">Belongs to the gas vesicle GvpF/GvpL family.</text>
</comment>
<proteinExistence type="inferred from homology"/>
<evidence type="ECO:0000256" key="2">
    <source>
        <dbReference type="ARBA" id="ARBA00035108"/>
    </source>
</evidence>
<dbReference type="PANTHER" id="PTHR36852:SF1">
    <property type="entry name" value="PROTEIN GVPL 2"/>
    <property type="match status" value="1"/>
</dbReference>
<dbReference type="AlphaFoldDB" id="A0A1I4BT93"/>
<sequence>MEALYAYAVVPPETALPSDVEAILPGAGFFLVRAGGCAALASRVARAPFEPGPGCRGNDPAWVAERAAAHHAVVASLPGAVLPLAFGALFSGEEPLAAWLAAREEALLAALAQVEGCAECTAKLEEDPARHAAWLDAHDENLRDLARRARDAAAGTAFLLARSRDKRLAEARAARAAMMARDVAARLGRHAHLMPEPMTALVRRADMPALMEDLAEAARELDGSGIALRLVGPWPPYAYARAALSHA</sequence>
<dbReference type="EMBL" id="FOSQ01000006">
    <property type="protein sequence ID" value="SFK71101.1"/>
    <property type="molecule type" value="Genomic_DNA"/>
</dbReference>
<dbReference type="InterPro" id="IPR009430">
    <property type="entry name" value="GvpL/GvpF"/>
</dbReference>
<dbReference type="Proteomes" id="UP000199473">
    <property type="component" value="Unassembled WGS sequence"/>
</dbReference>
<dbReference type="Pfam" id="PF06386">
    <property type="entry name" value="GvpL_GvpF"/>
    <property type="match status" value="1"/>
</dbReference>
<organism evidence="4 5">
    <name type="scientific">Falsiroseomonas stagni DSM 19981</name>
    <dbReference type="NCBI Taxonomy" id="1123062"/>
    <lineage>
        <taxon>Bacteria</taxon>
        <taxon>Pseudomonadati</taxon>
        <taxon>Pseudomonadota</taxon>
        <taxon>Alphaproteobacteria</taxon>
        <taxon>Acetobacterales</taxon>
        <taxon>Roseomonadaceae</taxon>
        <taxon>Falsiroseomonas</taxon>
    </lineage>
</organism>
<evidence type="ECO:0000256" key="1">
    <source>
        <dbReference type="ARBA" id="ARBA00022987"/>
    </source>
</evidence>
<comment type="subcellular location">
    <subcellularLocation>
        <location evidence="2">Gas vesicle</location>
    </subcellularLocation>
</comment>